<name>A0AC60PU73_IXOPE</name>
<keyword evidence="2" id="KW-1185">Reference proteome</keyword>
<dbReference type="Proteomes" id="UP000805193">
    <property type="component" value="Unassembled WGS sequence"/>
</dbReference>
<reference evidence="1 2" key="1">
    <citation type="journal article" date="2020" name="Cell">
        <title>Large-Scale Comparative Analyses of Tick Genomes Elucidate Their Genetic Diversity and Vector Capacities.</title>
        <authorList>
            <consortium name="Tick Genome and Microbiome Consortium (TIGMIC)"/>
            <person name="Jia N."/>
            <person name="Wang J."/>
            <person name="Shi W."/>
            <person name="Du L."/>
            <person name="Sun Y."/>
            <person name="Zhan W."/>
            <person name="Jiang J.F."/>
            <person name="Wang Q."/>
            <person name="Zhang B."/>
            <person name="Ji P."/>
            <person name="Bell-Sakyi L."/>
            <person name="Cui X.M."/>
            <person name="Yuan T.T."/>
            <person name="Jiang B.G."/>
            <person name="Yang W.F."/>
            <person name="Lam T.T."/>
            <person name="Chang Q.C."/>
            <person name="Ding S.J."/>
            <person name="Wang X.J."/>
            <person name="Zhu J.G."/>
            <person name="Ruan X.D."/>
            <person name="Zhao L."/>
            <person name="Wei J.T."/>
            <person name="Ye R.Z."/>
            <person name="Que T.C."/>
            <person name="Du C.H."/>
            <person name="Zhou Y.H."/>
            <person name="Cheng J.X."/>
            <person name="Dai P.F."/>
            <person name="Guo W.B."/>
            <person name="Han X.H."/>
            <person name="Huang E.J."/>
            <person name="Li L.F."/>
            <person name="Wei W."/>
            <person name="Gao Y.C."/>
            <person name="Liu J.Z."/>
            <person name="Shao H.Z."/>
            <person name="Wang X."/>
            <person name="Wang C.C."/>
            <person name="Yang T.C."/>
            <person name="Huo Q.B."/>
            <person name="Li W."/>
            <person name="Chen H.Y."/>
            <person name="Chen S.E."/>
            <person name="Zhou L.G."/>
            <person name="Ni X.B."/>
            <person name="Tian J.H."/>
            <person name="Sheng Y."/>
            <person name="Liu T."/>
            <person name="Pan Y.S."/>
            <person name="Xia L.Y."/>
            <person name="Li J."/>
            <person name="Zhao F."/>
            <person name="Cao W.C."/>
        </authorList>
    </citation>
    <scope>NUCLEOTIDE SEQUENCE [LARGE SCALE GENOMIC DNA]</scope>
    <source>
        <strain evidence="1">Iper-2018</strain>
    </source>
</reference>
<protein>
    <submittedName>
        <fullName evidence="1">Uncharacterized protein</fullName>
    </submittedName>
</protein>
<sequence length="157" mass="17781">MAVIWMIVIEQQCEAGSVTQDYGNLLIRCGKPIHPFPKDEQLRALWIRLPRPSFPTWLPTMSDRFCSDHFRDEDYERSPRVMESVGFPVSNVRLGASAALAAKRECPGRERFNLGVEDWSGFPGFPRDTWVATDTLDGAGPLLDTTSAKEPLWKAER</sequence>
<evidence type="ECO:0000313" key="2">
    <source>
        <dbReference type="Proteomes" id="UP000805193"/>
    </source>
</evidence>
<evidence type="ECO:0000313" key="1">
    <source>
        <dbReference type="EMBL" id="KAG0424675.1"/>
    </source>
</evidence>
<gene>
    <name evidence="1" type="ORF">HPB47_028106</name>
</gene>
<dbReference type="EMBL" id="JABSTQ010009947">
    <property type="protein sequence ID" value="KAG0424675.1"/>
    <property type="molecule type" value="Genomic_DNA"/>
</dbReference>
<organism evidence="1 2">
    <name type="scientific">Ixodes persulcatus</name>
    <name type="common">Taiga tick</name>
    <dbReference type="NCBI Taxonomy" id="34615"/>
    <lineage>
        <taxon>Eukaryota</taxon>
        <taxon>Metazoa</taxon>
        <taxon>Ecdysozoa</taxon>
        <taxon>Arthropoda</taxon>
        <taxon>Chelicerata</taxon>
        <taxon>Arachnida</taxon>
        <taxon>Acari</taxon>
        <taxon>Parasitiformes</taxon>
        <taxon>Ixodida</taxon>
        <taxon>Ixodoidea</taxon>
        <taxon>Ixodidae</taxon>
        <taxon>Ixodinae</taxon>
        <taxon>Ixodes</taxon>
    </lineage>
</organism>
<accession>A0AC60PU73</accession>
<comment type="caution">
    <text evidence="1">The sequence shown here is derived from an EMBL/GenBank/DDBJ whole genome shotgun (WGS) entry which is preliminary data.</text>
</comment>
<proteinExistence type="predicted"/>